<accession>A0ABS5L7X4</accession>
<evidence type="ECO:0000313" key="1">
    <source>
        <dbReference type="EMBL" id="MBS2554468.1"/>
    </source>
</evidence>
<evidence type="ECO:0000313" key="2">
    <source>
        <dbReference type="Proteomes" id="UP000730482"/>
    </source>
</evidence>
<dbReference type="Pfam" id="PF13238">
    <property type="entry name" value="AAA_18"/>
    <property type="match status" value="1"/>
</dbReference>
<dbReference type="SUPFAM" id="SSF52540">
    <property type="entry name" value="P-loop containing nucleoside triphosphate hydrolases"/>
    <property type="match status" value="1"/>
</dbReference>
<dbReference type="RefSeq" id="WP_212021939.1">
    <property type="nucleotide sequence ID" value="NZ_JAAFYZ010000380.1"/>
</dbReference>
<reference evidence="1 2" key="1">
    <citation type="submission" date="2020-02" db="EMBL/GenBank/DDBJ databases">
        <title>Acidophilic actinobacteria isolated from forest soil.</title>
        <authorList>
            <person name="Golinska P."/>
        </authorList>
    </citation>
    <scope>NUCLEOTIDE SEQUENCE [LARGE SCALE GENOMIC DNA]</scope>
    <source>
        <strain evidence="1 2">NL8</strain>
    </source>
</reference>
<proteinExistence type="predicted"/>
<sequence length="160" mass="17800">MTRILVTGMSGTGKTTLLEELGRRGHRVVDTDYGDWHEVVDGERLWHEGRIGALLDGVADDSHELLFVQGTVRNQGHFRDRFDHVVLLSAPAEVIIERLATRTDNPYGKNPAELVETLENLELVEPLLRKSATLEVVTTVPVTEVADVVLAHVRRAKMSS</sequence>
<dbReference type="EMBL" id="JAAFYZ010000380">
    <property type="protein sequence ID" value="MBS2554468.1"/>
    <property type="molecule type" value="Genomic_DNA"/>
</dbReference>
<keyword evidence="2" id="KW-1185">Reference proteome</keyword>
<comment type="caution">
    <text evidence="1">The sequence shown here is derived from an EMBL/GenBank/DDBJ whole genome shotgun (WGS) entry which is preliminary data.</text>
</comment>
<dbReference type="Gene3D" id="3.40.50.300">
    <property type="entry name" value="P-loop containing nucleotide triphosphate hydrolases"/>
    <property type="match status" value="1"/>
</dbReference>
<organism evidence="1 2">
    <name type="scientific">Catenulispora pinistramenti</name>
    <dbReference type="NCBI Taxonomy" id="2705254"/>
    <lineage>
        <taxon>Bacteria</taxon>
        <taxon>Bacillati</taxon>
        <taxon>Actinomycetota</taxon>
        <taxon>Actinomycetes</taxon>
        <taxon>Catenulisporales</taxon>
        <taxon>Catenulisporaceae</taxon>
        <taxon>Catenulispora</taxon>
    </lineage>
</organism>
<dbReference type="InterPro" id="IPR027417">
    <property type="entry name" value="P-loop_NTPase"/>
</dbReference>
<dbReference type="Proteomes" id="UP000730482">
    <property type="component" value="Unassembled WGS sequence"/>
</dbReference>
<gene>
    <name evidence="1" type="ORF">KGQ19_47200</name>
</gene>
<name>A0ABS5L7X4_9ACTN</name>
<protein>
    <submittedName>
        <fullName evidence="1">AAA family ATPase</fullName>
    </submittedName>
</protein>